<name>A0A813D3L3_POLGL</name>
<keyword evidence="7" id="KW-0732">Signal</keyword>
<feature type="signal peptide" evidence="7">
    <location>
        <begin position="1"/>
        <end position="20"/>
    </location>
</feature>
<feature type="region of interest" description="Disordered" evidence="5">
    <location>
        <begin position="1201"/>
        <end position="1248"/>
    </location>
</feature>
<dbReference type="Gene3D" id="3.90.1750.10">
    <property type="entry name" value="Hect, E3 ligase catalytic domains"/>
    <property type="match status" value="1"/>
</dbReference>
<feature type="region of interest" description="Disordered" evidence="5">
    <location>
        <begin position="1336"/>
        <end position="1355"/>
    </location>
</feature>
<feature type="compositionally biased region" description="Low complexity" evidence="5">
    <location>
        <begin position="1078"/>
        <end position="1094"/>
    </location>
</feature>
<dbReference type="Gene3D" id="1.10.238.10">
    <property type="entry name" value="EF-hand"/>
    <property type="match status" value="1"/>
</dbReference>
<accession>A0A813D3L3</accession>
<feature type="transmembrane region" description="Helical" evidence="6">
    <location>
        <begin position="600"/>
        <end position="624"/>
    </location>
</feature>
<feature type="transmembrane region" description="Helical" evidence="6">
    <location>
        <begin position="463"/>
        <end position="480"/>
    </location>
</feature>
<evidence type="ECO:0000256" key="6">
    <source>
        <dbReference type="SAM" id="Phobius"/>
    </source>
</evidence>
<dbReference type="InterPro" id="IPR011992">
    <property type="entry name" value="EF-hand-dom_pair"/>
</dbReference>
<organism evidence="10 11">
    <name type="scientific">Polarella glacialis</name>
    <name type="common">Dinoflagellate</name>
    <dbReference type="NCBI Taxonomy" id="89957"/>
    <lineage>
        <taxon>Eukaryota</taxon>
        <taxon>Sar</taxon>
        <taxon>Alveolata</taxon>
        <taxon>Dinophyceae</taxon>
        <taxon>Suessiales</taxon>
        <taxon>Suessiaceae</taxon>
        <taxon>Polarella</taxon>
    </lineage>
</organism>
<keyword evidence="6" id="KW-0472">Membrane</keyword>
<evidence type="ECO:0000256" key="1">
    <source>
        <dbReference type="ARBA" id="ARBA00022679"/>
    </source>
</evidence>
<dbReference type="GO" id="GO:0043161">
    <property type="term" value="P:proteasome-mediated ubiquitin-dependent protein catabolic process"/>
    <property type="evidence" value="ECO:0007669"/>
    <property type="project" value="TreeGrafter"/>
</dbReference>
<keyword evidence="2 4" id="KW-0833">Ubl conjugation pathway</keyword>
<feature type="domain" description="HECT" evidence="9">
    <location>
        <begin position="1515"/>
        <end position="1733"/>
    </location>
</feature>
<dbReference type="PANTHER" id="PTHR45670">
    <property type="entry name" value="E3 UBIQUITIN-PROTEIN LIGASE TRIP12"/>
    <property type="match status" value="1"/>
</dbReference>
<evidence type="ECO:0000256" key="4">
    <source>
        <dbReference type="PROSITE-ProRule" id="PRU00104"/>
    </source>
</evidence>
<protein>
    <recommendedName>
        <fullName evidence="12">Calmodulin</fullName>
    </recommendedName>
</protein>
<feature type="transmembrane region" description="Helical" evidence="6">
    <location>
        <begin position="685"/>
        <end position="708"/>
    </location>
</feature>
<dbReference type="SUPFAM" id="SSF47473">
    <property type="entry name" value="EF-hand"/>
    <property type="match status" value="1"/>
</dbReference>
<keyword evidence="1" id="KW-0808">Transferase</keyword>
<dbReference type="PROSITE" id="PS00018">
    <property type="entry name" value="EF_HAND_1"/>
    <property type="match status" value="1"/>
</dbReference>
<feature type="compositionally biased region" description="Low complexity" evidence="5">
    <location>
        <begin position="1150"/>
        <end position="1168"/>
    </location>
</feature>
<dbReference type="InterPro" id="IPR045322">
    <property type="entry name" value="HECTD1/TRIP12-like"/>
</dbReference>
<dbReference type="GO" id="GO:0000209">
    <property type="term" value="P:protein polyubiquitination"/>
    <property type="evidence" value="ECO:0007669"/>
    <property type="project" value="TreeGrafter"/>
</dbReference>
<feature type="region of interest" description="Disordered" evidence="5">
    <location>
        <begin position="1078"/>
        <end position="1169"/>
    </location>
</feature>
<dbReference type="OrthoDB" id="409931at2759"/>
<dbReference type="Proteomes" id="UP000654075">
    <property type="component" value="Unassembled WGS sequence"/>
</dbReference>
<dbReference type="Pfam" id="PF13499">
    <property type="entry name" value="EF-hand_7"/>
    <property type="match status" value="1"/>
</dbReference>
<feature type="compositionally biased region" description="Low complexity" evidence="5">
    <location>
        <begin position="1345"/>
        <end position="1355"/>
    </location>
</feature>
<feature type="transmembrane region" description="Helical" evidence="6">
    <location>
        <begin position="486"/>
        <end position="507"/>
    </location>
</feature>
<dbReference type="CDD" id="cd00051">
    <property type="entry name" value="EFh"/>
    <property type="match status" value="1"/>
</dbReference>
<evidence type="ECO:0000256" key="2">
    <source>
        <dbReference type="ARBA" id="ARBA00022786"/>
    </source>
</evidence>
<evidence type="ECO:0000256" key="3">
    <source>
        <dbReference type="ARBA" id="ARBA00022837"/>
    </source>
</evidence>
<dbReference type="SUPFAM" id="SSF56204">
    <property type="entry name" value="Hect, E3 ligase catalytic domain"/>
    <property type="match status" value="1"/>
</dbReference>
<proteinExistence type="predicted"/>
<dbReference type="InterPro" id="IPR035983">
    <property type="entry name" value="Hect_E3_ubiquitin_ligase"/>
</dbReference>
<evidence type="ECO:0000256" key="7">
    <source>
        <dbReference type="SAM" id="SignalP"/>
    </source>
</evidence>
<dbReference type="SMART" id="SM00119">
    <property type="entry name" value="HECTc"/>
    <property type="match status" value="1"/>
</dbReference>
<dbReference type="Gene3D" id="3.30.2160.10">
    <property type="entry name" value="Hect, E3 ligase catalytic domain"/>
    <property type="match status" value="1"/>
</dbReference>
<dbReference type="PROSITE" id="PS50237">
    <property type="entry name" value="HECT"/>
    <property type="match status" value="1"/>
</dbReference>
<evidence type="ECO:0000313" key="10">
    <source>
        <dbReference type="EMBL" id="CAE8582871.1"/>
    </source>
</evidence>
<evidence type="ECO:0000256" key="5">
    <source>
        <dbReference type="SAM" id="MobiDB-lite"/>
    </source>
</evidence>
<evidence type="ECO:0000259" key="9">
    <source>
        <dbReference type="PROSITE" id="PS50237"/>
    </source>
</evidence>
<dbReference type="InterPro" id="IPR018247">
    <property type="entry name" value="EF_Hand_1_Ca_BS"/>
</dbReference>
<dbReference type="InterPro" id="IPR000569">
    <property type="entry name" value="HECT_dom"/>
</dbReference>
<feature type="domain" description="EF-hand" evidence="8">
    <location>
        <begin position="771"/>
        <end position="806"/>
    </location>
</feature>
<feature type="region of interest" description="Disordered" evidence="5">
    <location>
        <begin position="999"/>
        <end position="1029"/>
    </location>
</feature>
<dbReference type="EMBL" id="CAJNNV010000519">
    <property type="protein sequence ID" value="CAE8582871.1"/>
    <property type="molecule type" value="Genomic_DNA"/>
</dbReference>
<dbReference type="Gene3D" id="1.10.287.70">
    <property type="match status" value="1"/>
</dbReference>
<dbReference type="SMART" id="SM00054">
    <property type="entry name" value="EFh"/>
    <property type="match status" value="2"/>
</dbReference>
<dbReference type="Pfam" id="PF00632">
    <property type="entry name" value="HECT"/>
    <property type="match status" value="1"/>
</dbReference>
<feature type="domain" description="EF-hand" evidence="8">
    <location>
        <begin position="727"/>
        <end position="762"/>
    </location>
</feature>
<keyword evidence="11" id="KW-1185">Reference proteome</keyword>
<feature type="region of interest" description="Disordered" evidence="5">
    <location>
        <begin position="949"/>
        <end position="974"/>
    </location>
</feature>
<reference evidence="10" key="1">
    <citation type="submission" date="2021-02" db="EMBL/GenBank/DDBJ databases">
        <authorList>
            <person name="Dougan E. K."/>
            <person name="Rhodes N."/>
            <person name="Thang M."/>
            <person name="Chan C."/>
        </authorList>
    </citation>
    <scope>NUCLEOTIDE SEQUENCE</scope>
</reference>
<keyword evidence="3" id="KW-0106">Calcium</keyword>
<comment type="caution">
    <text evidence="10">The sequence shown here is derived from an EMBL/GenBank/DDBJ whole genome shotgun (WGS) entry which is preliminary data.</text>
</comment>
<comment type="caution">
    <text evidence="4">Lacks conserved residue(s) required for the propagation of feature annotation.</text>
</comment>
<keyword evidence="6" id="KW-1133">Transmembrane helix</keyword>
<dbReference type="GO" id="GO:0061630">
    <property type="term" value="F:ubiquitin protein ligase activity"/>
    <property type="evidence" value="ECO:0007669"/>
    <property type="project" value="InterPro"/>
</dbReference>
<evidence type="ECO:0008006" key="12">
    <source>
        <dbReference type="Google" id="ProtNLM"/>
    </source>
</evidence>
<dbReference type="PANTHER" id="PTHR45670:SF1">
    <property type="entry name" value="E3 UBIQUITIN-PROTEIN LIGASE HECTD1"/>
    <property type="match status" value="1"/>
</dbReference>
<dbReference type="GO" id="GO:0005509">
    <property type="term" value="F:calcium ion binding"/>
    <property type="evidence" value="ECO:0007669"/>
    <property type="project" value="InterPro"/>
</dbReference>
<evidence type="ECO:0000259" key="8">
    <source>
        <dbReference type="PROSITE" id="PS50222"/>
    </source>
</evidence>
<feature type="chain" id="PRO_5033003099" description="Calmodulin" evidence="7">
    <location>
        <begin position="21"/>
        <end position="1769"/>
    </location>
</feature>
<evidence type="ECO:0000313" key="11">
    <source>
        <dbReference type="Proteomes" id="UP000654075"/>
    </source>
</evidence>
<sequence>MDPAVQSLCVTLLLAFVLLAGRLERPELMRCCLPPSQLASFLAGLLLADRAAHSVTLANLLIVQGLLEHHPDPFLLLFLRHGVLHAVKNLAAKTQESAALASHGEDLSVAALGEGAAPPAAASAESSGGCSLKKLIREAAQRVLAHFAHTSAVEDTAIMLSLGQISSQLSSPDEEAHQQALTTLRELLLASEGVTAFEMTGSGTAKALSDFLFPAAADQGEEGGEASLSSYGQRLRLFLDCLVSPPGGAMVKLVRLCVDALQRVEHQPLTLFPTEGMGLDLAETTPLIRGPDVSGFNPKFKEVRENPVGQLSFDRKVMSNLNHSALSRGIARSEASALTGGDWHPGRRALDVPKALEARRYRSMELEQMPPAGPTTRTIRSPRSAKRWIPWMERKQHLCEIRSSEVMTDAEEGSVPAMGFQNTGTISKSHLHSEEYWANLLGNSGAVVIGPYSWLLSSGHFKLMVGLGILGNAVLLGSGMERPLGVPLWQILLVNLLLALGIVELFLHFQNYRSGASFDQPEDAAVLMMDAVGVAGCALELWVVPAAFALIGQGFVCPMTLVRRPELASSLLWLLRFPRILSMVPPLRNLSHSVFMALQGLLWVLVFLGIFIYALGIVFTRIIGDDRIMGKASLESPEVAEVRAMFSKVGTTMFYLFQITSQWSLQPLIPIFNADASLRFGFTLFYIYLGWVLLAVMTGTVSFIMISFKENLPSTDKTESEEMHRQYVNEMLQEMFAQLDKDGSGDLSHNEFKEILRSKELVFLLANDGDIKLSDLEDMWKWLDADLSGTVTMAEFNSGVARLSEQLGQKPLMRLCEKTSKEMKLVQRRLEALIDTSFNTAERKIGTALTKVHPILEQVQIILLTCQSLADQISAPTRSEERLRQDVYLPPVYLDEVEMKLGRQIDETLHRIGKFRAASVRMGANGASASSAGQINLRSLLMPFPGGEAPAEAGKAASRKAGGSPAESAGASSLGGEVSQAAAVSPAARLRNYLASKAAAVTRKRGPPSTGAFSSRGEAEGASPHGAVKTDDLLGMRSLDRAEHMVEALEAVLLVEPFAQVAALEDYVWDRHGHGATASSAASAASPASSSAAAGGEGLEARTRVRLTTKQPPPGRGPTAPSRGPSTSAETDGVPRSPLAVPVEAPGTVPSESPAQATQAQAEAAPAEVQPRKQMVRVFYNGQPLSSKMSVVQVLVGTCKPKSNGPEAIPATGSAPRPRLSAPAEGSRFLASTEDSSSDGEGATARRKHASSRNLFCGAIWGRVHHMTYELLSEQQLSEQTPRVEDKLLEQTEVSALTTLSLPLGPSIVATDFDVLVQSHSRVIASLATVTVECGSEGSSSSPTARGEASASSGSAEPAMQALTTMLQLLSAFHNICQFSRAVNHGIGGAADEEHFHCNSLTSTLLRQLSDPLAVCTGSIPPWCLKLAGACRFLFPFSVRRILHHSCNLGLGRALHHVQQRALAQHAHTQEAQRRLEGEVGVASVPRQKVRISRQRLLDSAVKVMNLYGAGNAILEVEYVGEVGTGSGPTLEFYAQVAEILRTSEPRLFREGTPGGMVFPYPWDPEWLRKGEAQAAQQILERFRLLGHVVAKCILDSRLVDVQIHPAFWRSVLGTAPFSQQSLRDIDPELFASLSGLRGLAHDAAALEAVCVDFTLPGHPQLELKAGGAAISLTSENLEEYVNRVAEVSLNEAVAPQIAAFRNAFQELLPLDACRIWSEKELASIIVGSSVTDGTFWTLEHLGAHIKAGSCFGWLFITYFFKQRELMGF</sequence>
<dbReference type="PROSITE" id="PS50222">
    <property type="entry name" value="EF_HAND_2"/>
    <property type="match status" value="2"/>
</dbReference>
<dbReference type="InterPro" id="IPR002048">
    <property type="entry name" value="EF_hand_dom"/>
</dbReference>
<gene>
    <name evidence="10" type="ORF">PGLA1383_LOCUS1860</name>
</gene>
<feature type="transmembrane region" description="Helical" evidence="6">
    <location>
        <begin position="527"/>
        <end position="551"/>
    </location>
</feature>
<keyword evidence="6" id="KW-0812">Transmembrane</keyword>